<organism evidence="1 2">
    <name type="scientific">Steinernema glaseri</name>
    <dbReference type="NCBI Taxonomy" id="37863"/>
    <lineage>
        <taxon>Eukaryota</taxon>
        <taxon>Metazoa</taxon>
        <taxon>Ecdysozoa</taxon>
        <taxon>Nematoda</taxon>
        <taxon>Chromadorea</taxon>
        <taxon>Rhabditida</taxon>
        <taxon>Tylenchina</taxon>
        <taxon>Panagrolaimomorpha</taxon>
        <taxon>Strongyloidoidea</taxon>
        <taxon>Steinernematidae</taxon>
        <taxon>Steinernema</taxon>
    </lineage>
</organism>
<dbReference type="Proteomes" id="UP000095287">
    <property type="component" value="Unplaced"/>
</dbReference>
<accession>A0A1I8AP42</accession>
<proteinExistence type="predicted"/>
<keyword evidence="1" id="KW-1185">Reference proteome</keyword>
<protein>
    <submittedName>
        <fullName evidence="2">Uncharacterized protein</fullName>
    </submittedName>
</protein>
<name>A0A1I8AP42_9BILA</name>
<dbReference type="WBParaSite" id="L893_g7998.t1">
    <property type="protein sequence ID" value="L893_g7998.t1"/>
    <property type="gene ID" value="L893_g7998"/>
</dbReference>
<reference evidence="2" key="1">
    <citation type="submission" date="2016-11" db="UniProtKB">
        <authorList>
            <consortium name="WormBaseParasite"/>
        </authorList>
    </citation>
    <scope>IDENTIFICATION</scope>
</reference>
<evidence type="ECO:0000313" key="1">
    <source>
        <dbReference type="Proteomes" id="UP000095287"/>
    </source>
</evidence>
<evidence type="ECO:0000313" key="2">
    <source>
        <dbReference type="WBParaSite" id="L893_g7998.t1"/>
    </source>
</evidence>
<sequence>MGVLLHDDDRAAQVQVIGAHQQRHQGGPPRGSGVAAVPHQFIIVFAVEAGMRCHQMKLRSGVSCWQPDFQRHAIDGEGRVEALAVLRFE</sequence>
<dbReference type="AlphaFoldDB" id="A0A1I8AP42"/>